<reference evidence="2 3" key="1">
    <citation type="journal article" date="2023" name="Plants (Basel)">
        <title>Bridging the Gap: Combining Genomics and Transcriptomics Approaches to Understand Stylosanthes scabra, an Orphan Legume from the Brazilian Caatinga.</title>
        <authorList>
            <person name="Ferreira-Neto J.R.C."/>
            <person name="da Silva M.D."/>
            <person name="Binneck E."/>
            <person name="de Melo N.F."/>
            <person name="da Silva R.H."/>
            <person name="de Melo A.L.T.M."/>
            <person name="Pandolfi V."/>
            <person name="Bustamante F.O."/>
            <person name="Brasileiro-Vidal A.C."/>
            <person name="Benko-Iseppon A.M."/>
        </authorList>
    </citation>
    <scope>NUCLEOTIDE SEQUENCE [LARGE SCALE GENOMIC DNA]</scope>
    <source>
        <tissue evidence="2">Leaves</tissue>
    </source>
</reference>
<accession>A0ABU6QZG0</accession>
<evidence type="ECO:0000313" key="3">
    <source>
        <dbReference type="Proteomes" id="UP001341840"/>
    </source>
</evidence>
<evidence type="ECO:0000313" key="2">
    <source>
        <dbReference type="EMBL" id="MED6116886.1"/>
    </source>
</evidence>
<keyword evidence="3" id="KW-1185">Reference proteome</keyword>
<protein>
    <submittedName>
        <fullName evidence="2">Uncharacterized protein</fullName>
    </submittedName>
</protein>
<feature type="non-terminal residue" evidence="2">
    <location>
        <position position="81"/>
    </location>
</feature>
<dbReference type="Proteomes" id="UP001341840">
    <property type="component" value="Unassembled WGS sequence"/>
</dbReference>
<sequence length="81" mass="8786">MAGPWAKNVKSPKYPSFKCFLTLWSGRATSTARACGCRCLGRYEMGWCGCAILVVRPRPQRKTSSSRKEGACAPCKGAAAR</sequence>
<feature type="region of interest" description="Disordered" evidence="1">
    <location>
        <begin position="58"/>
        <end position="81"/>
    </location>
</feature>
<dbReference type="EMBL" id="JASCZI010003623">
    <property type="protein sequence ID" value="MED6116886.1"/>
    <property type="molecule type" value="Genomic_DNA"/>
</dbReference>
<organism evidence="2 3">
    <name type="scientific">Stylosanthes scabra</name>
    <dbReference type="NCBI Taxonomy" id="79078"/>
    <lineage>
        <taxon>Eukaryota</taxon>
        <taxon>Viridiplantae</taxon>
        <taxon>Streptophyta</taxon>
        <taxon>Embryophyta</taxon>
        <taxon>Tracheophyta</taxon>
        <taxon>Spermatophyta</taxon>
        <taxon>Magnoliopsida</taxon>
        <taxon>eudicotyledons</taxon>
        <taxon>Gunneridae</taxon>
        <taxon>Pentapetalae</taxon>
        <taxon>rosids</taxon>
        <taxon>fabids</taxon>
        <taxon>Fabales</taxon>
        <taxon>Fabaceae</taxon>
        <taxon>Papilionoideae</taxon>
        <taxon>50 kb inversion clade</taxon>
        <taxon>dalbergioids sensu lato</taxon>
        <taxon>Dalbergieae</taxon>
        <taxon>Pterocarpus clade</taxon>
        <taxon>Stylosanthes</taxon>
    </lineage>
</organism>
<evidence type="ECO:0000256" key="1">
    <source>
        <dbReference type="SAM" id="MobiDB-lite"/>
    </source>
</evidence>
<gene>
    <name evidence="2" type="ORF">PIB30_104527</name>
</gene>
<proteinExistence type="predicted"/>
<comment type="caution">
    <text evidence="2">The sequence shown here is derived from an EMBL/GenBank/DDBJ whole genome shotgun (WGS) entry which is preliminary data.</text>
</comment>
<name>A0ABU6QZG0_9FABA</name>